<dbReference type="PANTHER" id="PTHR23130">
    <property type="entry name" value="CYTOCHROME B561 AND DOMON DOMAIN-CONTAINING PROTEIN"/>
    <property type="match status" value="1"/>
</dbReference>
<feature type="binding site" description="axial binding residue" evidence="11">
    <location>
        <position position="277"/>
    </location>
    <ligand>
        <name>heme b</name>
        <dbReference type="ChEBI" id="CHEBI:60344"/>
        <label>1</label>
    </ligand>
    <ligandPart>
        <name>Fe</name>
        <dbReference type="ChEBI" id="CHEBI:18248"/>
    </ligandPart>
</feature>
<evidence type="ECO:0000259" key="15">
    <source>
        <dbReference type="PROSITE" id="PS50836"/>
    </source>
</evidence>
<dbReference type="CDD" id="cd08760">
    <property type="entry name" value="Cyt_b561_FRRS1_like"/>
    <property type="match status" value="1"/>
</dbReference>
<keyword evidence="8 10" id="KW-0472">Membrane</keyword>
<gene>
    <name evidence="17" type="ORF">QJS10_CPA16g00517</name>
</gene>
<feature type="binding site" description="axial binding residue" evidence="11">
    <location>
        <position position="208"/>
    </location>
    <ligand>
        <name>heme b</name>
        <dbReference type="ChEBI" id="CHEBI:60344"/>
        <label>1</label>
    </ligand>
    <ligandPart>
        <name>Fe</name>
        <dbReference type="ChEBI" id="CHEBI:18248"/>
    </ligandPart>
</feature>
<feature type="binding site" description="axial binding residue" evidence="11">
    <location>
        <position position="313"/>
    </location>
    <ligand>
        <name>heme b</name>
        <dbReference type="ChEBI" id="CHEBI:60344"/>
        <label>1</label>
    </ligand>
    <ligandPart>
        <name>Fe</name>
        <dbReference type="ChEBI" id="CHEBI:18248"/>
    </ligandPart>
</feature>
<keyword evidence="2 10" id="KW-0813">Transport</keyword>
<feature type="domain" description="DOMON" evidence="15">
    <location>
        <begin position="47"/>
        <end position="161"/>
    </location>
</feature>
<dbReference type="CDD" id="cd09629">
    <property type="entry name" value="DOMON_CIL1_like"/>
    <property type="match status" value="1"/>
</dbReference>
<comment type="subcellular location">
    <subcellularLocation>
        <location evidence="1">Membrane</location>
        <topology evidence="1">Multi-pass membrane protein</topology>
    </subcellularLocation>
</comment>
<keyword evidence="6 10" id="KW-0249">Electron transport</keyword>
<dbReference type="Gene3D" id="1.20.120.1770">
    <property type="match status" value="1"/>
</dbReference>
<evidence type="ECO:0000256" key="12">
    <source>
        <dbReference type="SAM" id="MobiDB-lite"/>
    </source>
</evidence>
<name>A0AAV9D035_ACOCL</name>
<dbReference type="Pfam" id="PF03188">
    <property type="entry name" value="Cytochrom_B561"/>
    <property type="match status" value="1"/>
</dbReference>
<proteinExistence type="predicted"/>
<dbReference type="EMBL" id="JAUJYO010000016">
    <property type="protein sequence ID" value="KAK1294555.1"/>
    <property type="molecule type" value="Genomic_DNA"/>
</dbReference>
<evidence type="ECO:0000259" key="16">
    <source>
        <dbReference type="PROSITE" id="PS50939"/>
    </source>
</evidence>
<reference evidence="17" key="2">
    <citation type="submission" date="2023-06" db="EMBL/GenBank/DDBJ databases">
        <authorList>
            <person name="Ma L."/>
            <person name="Liu K.-W."/>
            <person name="Li Z."/>
            <person name="Hsiao Y.-Y."/>
            <person name="Qi Y."/>
            <person name="Fu T."/>
            <person name="Tang G."/>
            <person name="Zhang D."/>
            <person name="Sun W.-H."/>
            <person name="Liu D.-K."/>
            <person name="Li Y."/>
            <person name="Chen G.-Z."/>
            <person name="Liu X.-D."/>
            <person name="Liao X.-Y."/>
            <person name="Jiang Y.-T."/>
            <person name="Yu X."/>
            <person name="Hao Y."/>
            <person name="Huang J."/>
            <person name="Zhao X.-W."/>
            <person name="Ke S."/>
            <person name="Chen Y.-Y."/>
            <person name="Wu W.-L."/>
            <person name="Hsu J.-L."/>
            <person name="Lin Y.-F."/>
            <person name="Huang M.-D."/>
            <person name="Li C.-Y."/>
            <person name="Huang L."/>
            <person name="Wang Z.-W."/>
            <person name="Zhao X."/>
            <person name="Zhong W.-Y."/>
            <person name="Peng D.-H."/>
            <person name="Ahmad S."/>
            <person name="Lan S."/>
            <person name="Zhang J.-S."/>
            <person name="Tsai W.-C."/>
            <person name="Van De Peer Y."/>
            <person name="Liu Z.-J."/>
        </authorList>
    </citation>
    <scope>NUCLEOTIDE SEQUENCE</scope>
    <source>
        <strain evidence="17">CP</strain>
        <tissue evidence="17">Leaves</tissue>
    </source>
</reference>
<feature type="transmembrane region" description="Helical" evidence="13">
    <location>
        <begin position="344"/>
        <end position="368"/>
    </location>
</feature>
<evidence type="ECO:0000256" key="11">
    <source>
        <dbReference type="PIRSR" id="PIRSR037471-1"/>
    </source>
</evidence>
<keyword evidence="3 13" id="KW-0812">Transmembrane</keyword>
<feature type="compositionally biased region" description="Polar residues" evidence="12">
    <location>
        <begin position="382"/>
        <end position="396"/>
    </location>
</feature>
<dbReference type="InterPro" id="IPR005018">
    <property type="entry name" value="DOMON_domain"/>
</dbReference>
<dbReference type="GO" id="GO:0016020">
    <property type="term" value="C:membrane"/>
    <property type="evidence" value="ECO:0007669"/>
    <property type="project" value="UniProtKB-SubCell"/>
</dbReference>
<feature type="transmembrane region" description="Helical" evidence="13">
    <location>
        <begin position="311"/>
        <end position="332"/>
    </location>
</feature>
<evidence type="ECO:0000256" key="4">
    <source>
        <dbReference type="ARBA" id="ARBA00022723"/>
    </source>
</evidence>
<keyword evidence="5 14" id="KW-0732">Signal</keyword>
<accession>A0AAV9D035</accession>
<comment type="cofactor">
    <cofactor evidence="10">
        <name>heme b</name>
        <dbReference type="ChEBI" id="CHEBI:60344"/>
    </cofactor>
    <text evidence="10">Binds 2 heme b groups non-covalently.</text>
</comment>
<dbReference type="Proteomes" id="UP001180020">
    <property type="component" value="Unassembled WGS sequence"/>
</dbReference>
<evidence type="ECO:0000313" key="18">
    <source>
        <dbReference type="Proteomes" id="UP001180020"/>
    </source>
</evidence>
<feature type="region of interest" description="Disordered" evidence="12">
    <location>
        <begin position="377"/>
        <end position="396"/>
    </location>
</feature>
<evidence type="ECO:0000256" key="5">
    <source>
        <dbReference type="ARBA" id="ARBA00022729"/>
    </source>
</evidence>
<feature type="binding site" description="axial binding residue" evidence="11">
    <location>
        <position position="244"/>
    </location>
    <ligand>
        <name>heme b</name>
        <dbReference type="ChEBI" id="CHEBI:60344"/>
        <label>1</label>
    </ligand>
    <ligandPart>
        <name>Fe</name>
        <dbReference type="ChEBI" id="CHEBI:18248"/>
    </ligandPart>
</feature>
<feature type="domain" description="Cytochrome b561" evidence="16">
    <location>
        <begin position="168"/>
        <end position="368"/>
    </location>
</feature>
<evidence type="ECO:0000256" key="3">
    <source>
        <dbReference type="ARBA" id="ARBA00022692"/>
    </source>
</evidence>
<feature type="transmembrane region" description="Helical" evidence="13">
    <location>
        <begin position="280"/>
        <end position="299"/>
    </location>
</feature>
<dbReference type="AlphaFoldDB" id="A0AAV9D035"/>
<feature type="chain" id="PRO_5043361874" description="Cytochrome b561 and DOMON domain-containing protein" evidence="14">
    <location>
        <begin position="25"/>
        <end position="396"/>
    </location>
</feature>
<dbReference type="PROSITE" id="PS50836">
    <property type="entry name" value="DOMON"/>
    <property type="match status" value="1"/>
</dbReference>
<comment type="caution">
    <text evidence="17">The sequence shown here is derived from an EMBL/GenBank/DDBJ whole genome shotgun (WGS) entry which is preliminary data.</text>
</comment>
<keyword evidence="4 11" id="KW-0479">Metal-binding</keyword>
<protein>
    <recommendedName>
        <fullName evidence="10">Cytochrome b561 and DOMON domain-containing protein</fullName>
    </recommendedName>
</protein>
<dbReference type="InterPro" id="IPR017214">
    <property type="entry name" value="UCP037471"/>
</dbReference>
<evidence type="ECO:0000256" key="2">
    <source>
        <dbReference type="ARBA" id="ARBA00022448"/>
    </source>
</evidence>
<dbReference type="InterPro" id="IPR006593">
    <property type="entry name" value="Cyt_b561/ferric_Rdtase_TM"/>
</dbReference>
<sequence>MASPALPPLVLLLLFFSAFAPAESQTCSSRAFTKNRLYSTCADLPHLSAQLHWTYDPPTSTLRLAFAAAPTKPSGWVAWAINPKSTGMVGSQSLIAYRQSDGSVVAKTFNVSEYGPIRPSKIDYEVANLEAEYARDGVMVVYGEVKLPRGMTRVNQVWQVGGSVKGSSPDVHAFGKENLGAKGTVDLLTGVASGSDGGDGRMRKKNVHGVLNAVSWGILLPLGAIVARYLKTFNSANNAWFYLHVSCQIIGYAVGVAGWATGLSLGSKSKGIVYHTHRSIGIALFSLGTIQVFALLLRPRKEHKYRPYWKVYHQTVGYAVIILSVVNVFKGLDILKPDQKWRTGYIVVVSVLGAIAVALEAITLVITLRRKMSTNAAKPYNGASNGHENGNQQSLV</sequence>
<keyword evidence="11" id="KW-0408">Iron</keyword>
<evidence type="ECO:0000256" key="10">
    <source>
        <dbReference type="PIRNR" id="PIRNR037471"/>
    </source>
</evidence>
<keyword evidence="18" id="KW-1185">Reference proteome</keyword>
<feature type="signal peptide" evidence="14">
    <location>
        <begin position="1"/>
        <end position="24"/>
    </location>
</feature>
<evidence type="ECO:0000256" key="13">
    <source>
        <dbReference type="SAM" id="Phobius"/>
    </source>
</evidence>
<evidence type="ECO:0000313" key="17">
    <source>
        <dbReference type="EMBL" id="KAK1294555.1"/>
    </source>
</evidence>
<dbReference type="PIRSF" id="PIRSF037471">
    <property type="entry name" value="UCP037471"/>
    <property type="match status" value="1"/>
</dbReference>
<evidence type="ECO:0000256" key="6">
    <source>
        <dbReference type="ARBA" id="ARBA00022982"/>
    </source>
</evidence>
<reference evidence="17" key="1">
    <citation type="journal article" date="2023" name="Nat. Commun.">
        <title>Diploid and tetraploid genomes of Acorus and the evolution of monocots.</title>
        <authorList>
            <person name="Ma L."/>
            <person name="Liu K.W."/>
            <person name="Li Z."/>
            <person name="Hsiao Y.Y."/>
            <person name="Qi Y."/>
            <person name="Fu T."/>
            <person name="Tang G.D."/>
            <person name="Zhang D."/>
            <person name="Sun W.H."/>
            <person name="Liu D.K."/>
            <person name="Li Y."/>
            <person name="Chen G.Z."/>
            <person name="Liu X.D."/>
            <person name="Liao X.Y."/>
            <person name="Jiang Y.T."/>
            <person name="Yu X."/>
            <person name="Hao Y."/>
            <person name="Huang J."/>
            <person name="Zhao X.W."/>
            <person name="Ke S."/>
            <person name="Chen Y.Y."/>
            <person name="Wu W.L."/>
            <person name="Hsu J.L."/>
            <person name="Lin Y.F."/>
            <person name="Huang M.D."/>
            <person name="Li C.Y."/>
            <person name="Huang L."/>
            <person name="Wang Z.W."/>
            <person name="Zhao X."/>
            <person name="Zhong W.Y."/>
            <person name="Peng D.H."/>
            <person name="Ahmad S."/>
            <person name="Lan S."/>
            <person name="Zhang J.S."/>
            <person name="Tsai W.C."/>
            <person name="Van de Peer Y."/>
            <person name="Liu Z.J."/>
        </authorList>
    </citation>
    <scope>NUCLEOTIDE SEQUENCE</scope>
    <source>
        <strain evidence="17">CP</strain>
    </source>
</reference>
<evidence type="ECO:0000256" key="1">
    <source>
        <dbReference type="ARBA" id="ARBA00004141"/>
    </source>
</evidence>
<feature type="transmembrane region" description="Helical" evidence="13">
    <location>
        <begin position="239"/>
        <end position="260"/>
    </location>
</feature>
<dbReference type="InterPro" id="IPR045265">
    <property type="entry name" value="AIR12_DOMON"/>
</dbReference>
<organism evidence="17 18">
    <name type="scientific">Acorus calamus</name>
    <name type="common">Sweet flag</name>
    <dbReference type="NCBI Taxonomy" id="4465"/>
    <lineage>
        <taxon>Eukaryota</taxon>
        <taxon>Viridiplantae</taxon>
        <taxon>Streptophyta</taxon>
        <taxon>Embryophyta</taxon>
        <taxon>Tracheophyta</taxon>
        <taxon>Spermatophyta</taxon>
        <taxon>Magnoliopsida</taxon>
        <taxon>Liliopsida</taxon>
        <taxon>Acoraceae</taxon>
        <taxon>Acorus</taxon>
    </lineage>
</organism>
<evidence type="ECO:0000256" key="8">
    <source>
        <dbReference type="ARBA" id="ARBA00023136"/>
    </source>
</evidence>
<feature type="transmembrane region" description="Helical" evidence="13">
    <location>
        <begin position="209"/>
        <end position="227"/>
    </location>
</feature>
<dbReference type="GO" id="GO:0046872">
    <property type="term" value="F:metal ion binding"/>
    <property type="evidence" value="ECO:0007669"/>
    <property type="project" value="UniProtKB-KW"/>
</dbReference>
<evidence type="ECO:0000256" key="14">
    <source>
        <dbReference type="SAM" id="SignalP"/>
    </source>
</evidence>
<comment type="function">
    <text evidence="9">May act as a catecholamine-responsive trans-membrane electron transporter.</text>
</comment>
<dbReference type="SMART" id="SM00665">
    <property type="entry name" value="B561"/>
    <property type="match status" value="1"/>
</dbReference>
<dbReference type="PANTHER" id="PTHR23130:SF195">
    <property type="entry name" value="CYTOCHROME B561 AND DOMON DOMAIN-CONTAINING PROTEIN"/>
    <property type="match status" value="1"/>
</dbReference>
<dbReference type="Pfam" id="PF04526">
    <property type="entry name" value="DUF568"/>
    <property type="match status" value="1"/>
</dbReference>
<evidence type="ECO:0000256" key="7">
    <source>
        <dbReference type="ARBA" id="ARBA00022989"/>
    </source>
</evidence>
<dbReference type="FunFam" id="1.20.120.1770:FF:000007">
    <property type="entry name" value="Cytochrome b561 and DOMON domain-containing protein"/>
    <property type="match status" value="1"/>
</dbReference>
<evidence type="ECO:0000256" key="9">
    <source>
        <dbReference type="ARBA" id="ARBA00053871"/>
    </source>
</evidence>
<dbReference type="PROSITE" id="PS50939">
    <property type="entry name" value="CYTOCHROME_B561"/>
    <property type="match status" value="1"/>
</dbReference>
<keyword evidence="7 13" id="KW-1133">Transmembrane helix</keyword>